<dbReference type="InterPro" id="IPR011059">
    <property type="entry name" value="Metal-dep_hydrolase_composite"/>
</dbReference>
<protein>
    <recommendedName>
        <fullName evidence="3 7">Adenine deaminase</fullName>
        <shortName evidence="7">Adenase</shortName>
        <shortName evidence="7">Adenine aminase</shortName>
        <ecNumber evidence="3 7">3.5.4.2</ecNumber>
    </recommendedName>
</protein>
<evidence type="ECO:0000256" key="5">
    <source>
        <dbReference type="ARBA" id="ARBA00023211"/>
    </source>
</evidence>
<dbReference type="GO" id="GO:0006146">
    <property type="term" value="P:adenine catabolic process"/>
    <property type="evidence" value="ECO:0007669"/>
    <property type="project" value="InterPro"/>
</dbReference>
<dbReference type="KEGG" id="mjh:JH146_0584"/>
<dbReference type="AlphaFoldDB" id="A0A076LG27"/>
<dbReference type="Gene3D" id="3.20.20.140">
    <property type="entry name" value="Metal-dependent hydrolases"/>
    <property type="match status" value="1"/>
</dbReference>
<reference evidence="10 11" key="1">
    <citation type="journal article" date="2015" name="Int. J. Syst. Evol. Microbiol.">
        <title>M ethanocaldococcus bathoardescens sp. nov., a hyperthermophilic methanogen isolated from a volcanically active deep-sea hydrothermal vent.</title>
        <authorList>
            <person name="Stewart L.C."/>
            <person name="Jung J.H."/>
            <person name="Kim Y.T."/>
            <person name="Kwon S.W."/>
            <person name="Park C.S."/>
            <person name="Holden J.F."/>
        </authorList>
    </citation>
    <scope>NUCLEOTIDE SEQUENCE [LARGE SCALE GENOMIC DNA]</scope>
    <source>
        <strain evidence="10 11">JH146</strain>
    </source>
</reference>
<dbReference type="SUPFAM" id="SSF51338">
    <property type="entry name" value="Composite domain of metallo-dependent hydrolases"/>
    <property type="match status" value="1"/>
</dbReference>
<dbReference type="FunFam" id="3.20.20.140:FF:000016">
    <property type="entry name" value="Adenine deaminase"/>
    <property type="match status" value="1"/>
</dbReference>
<feature type="domain" description="Amidohydrolase-related" evidence="8">
    <location>
        <begin position="58"/>
        <end position="333"/>
    </location>
</feature>
<evidence type="ECO:0000313" key="10">
    <source>
        <dbReference type="EMBL" id="AIJ05433.1"/>
    </source>
</evidence>
<evidence type="ECO:0000256" key="6">
    <source>
        <dbReference type="ARBA" id="ARBA00047720"/>
    </source>
</evidence>
<comment type="similarity">
    <text evidence="2 7">Belongs to the metallo-dependent hydrolases superfamily. Adenine deaminase family.</text>
</comment>
<dbReference type="InterPro" id="IPR006679">
    <property type="entry name" value="Adenine_deam"/>
</dbReference>
<comment type="cofactor">
    <cofactor evidence="1 7">
        <name>Mn(2+)</name>
        <dbReference type="ChEBI" id="CHEBI:29035"/>
    </cofactor>
</comment>
<dbReference type="NCBIfam" id="TIGR01178">
    <property type="entry name" value="ade"/>
    <property type="match status" value="1"/>
</dbReference>
<dbReference type="InterPro" id="IPR006680">
    <property type="entry name" value="Amidohydro-rel"/>
</dbReference>
<dbReference type="EC" id="3.5.4.2" evidence="3 7"/>
<dbReference type="Pfam" id="PF13382">
    <property type="entry name" value="Adenine_deam_C"/>
    <property type="match status" value="1"/>
</dbReference>
<gene>
    <name evidence="7" type="primary">ade</name>
    <name evidence="10" type="ORF">JH146_0584</name>
</gene>
<keyword evidence="5 7" id="KW-0464">Manganese</keyword>
<keyword evidence="11" id="KW-1185">Reference proteome</keyword>
<dbReference type="EMBL" id="CP009149">
    <property type="protein sequence ID" value="AIJ05433.1"/>
    <property type="molecule type" value="Genomic_DNA"/>
</dbReference>
<dbReference type="CDD" id="cd01295">
    <property type="entry name" value="AdeC"/>
    <property type="match status" value="1"/>
</dbReference>
<dbReference type="HAMAP" id="MF_01518">
    <property type="entry name" value="Adenine_deamin"/>
    <property type="match status" value="1"/>
</dbReference>
<evidence type="ECO:0000256" key="4">
    <source>
        <dbReference type="ARBA" id="ARBA00022801"/>
    </source>
</evidence>
<dbReference type="SUPFAM" id="SSF51556">
    <property type="entry name" value="Metallo-dependent hydrolases"/>
    <property type="match status" value="1"/>
</dbReference>
<name>A0A076LG27_9EURY</name>
<evidence type="ECO:0000256" key="7">
    <source>
        <dbReference type="HAMAP-Rule" id="MF_01518"/>
    </source>
</evidence>
<keyword evidence="4 7" id="KW-0378">Hydrolase</keyword>
<dbReference type="HOGENOM" id="CLU_027935_0_0_2"/>
<dbReference type="InterPro" id="IPR026912">
    <property type="entry name" value="Adenine_deam_C"/>
</dbReference>
<dbReference type="STRING" id="1301915.JH146_0584"/>
<dbReference type="Pfam" id="PF01979">
    <property type="entry name" value="Amidohydro_1"/>
    <property type="match status" value="1"/>
</dbReference>
<evidence type="ECO:0000256" key="1">
    <source>
        <dbReference type="ARBA" id="ARBA00001936"/>
    </source>
</evidence>
<dbReference type="PANTHER" id="PTHR11113:SF2">
    <property type="entry name" value="ADENINE DEAMINASE"/>
    <property type="match status" value="1"/>
</dbReference>
<proteinExistence type="inferred from homology"/>
<dbReference type="GO" id="GO:0000034">
    <property type="term" value="F:adenine deaminase activity"/>
    <property type="evidence" value="ECO:0007669"/>
    <property type="project" value="UniProtKB-UniRule"/>
</dbReference>
<sequence>MIVFKNARIIDVYTGEVVKGNVAFEKDKISFVDLNNEIDKIIEKTKKEVKVIDLKGKYLSPTFIDAHIHIESSHLIPSEFEKFVLKSGVSKVVIDPHEIANIAGKEGILFMLNDAKILDVYVMLPSCVPATNLETSGAEITAEDIEELILLDKVLGLGEVMNYPSVINEDEKMLKKIEVAKKYNKLIDGHCPKLRGYELNKYISHGIMSDHESVDEDEALEKLRLGLKLMVREGTASKNIYLLNICKKIKDFRNIMLVSDDVCVRDLDGHMLNILRKATNYVSPIEAIQMVTINPANYFGFDVGIKAGNEASFVIFEDLENFKVYDIVIKGRFLDDVLNELNKNKKRKIPEKLMNTLRYPYKNEGDFLIKGIDYKERDGFVRVIKPLKDSLITEELIFSVEEVKILLNENAINKIFVIERHKNTGNIGKGLIYNFLEEGVLASSYAHDSHNVIAIGNNEKDLALAVNKLKDIGGGFIAVKDGKIVECLPLSVGGIMGDDGKYVFEKINALYKKIENWSSFDNPFLSMSFFSLPVIPELKITDKGLVKNMQLVDLFI</sequence>
<accession>A0A076LG27</accession>
<evidence type="ECO:0000259" key="8">
    <source>
        <dbReference type="Pfam" id="PF01979"/>
    </source>
</evidence>
<organism evidence="10 11">
    <name type="scientific">Methanocaldococcus bathoardescens</name>
    <dbReference type="NCBI Taxonomy" id="1301915"/>
    <lineage>
        <taxon>Archaea</taxon>
        <taxon>Methanobacteriati</taxon>
        <taxon>Methanobacteriota</taxon>
        <taxon>Methanomada group</taxon>
        <taxon>Methanococci</taxon>
        <taxon>Methanococcales</taxon>
        <taxon>Methanocaldococcaceae</taxon>
        <taxon>Methanocaldococcus</taxon>
    </lineage>
</organism>
<comment type="catalytic activity">
    <reaction evidence="6 7">
        <text>adenine + H2O + H(+) = hypoxanthine + NH4(+)</text>
        <dbReference type="Rhea" id="RHEA:23688"/>
        <dbReference type="ChEBI" id="CHEBI:15377"/>
        <dbReference type="ChEBI" id="CHEBI:15378"/>
        <dbReference type="ChEBI" id="CHEBI:16708"/>
        <dbReference type="ChEBI" id="CHEBI:17368"/>
        <dbReference type="ChEBI" id="CHEBI:28938"/>
        <dbReference type="EC" id="3.5.4.2"/>
    </reaction>
</comment>
<dbReference type="PANTHER" id="PTHR11113">
    <property type="entry name" value="N-ACETYLGLUCOSAMINE-6-PHOSPHATE DEACETYLASE"/>
    <property type="match status" value="1"/>
</dbReference>
<feature type="domain" description="Adenine deaminase C-terminal" evidence="9">
    <location>
        <begin position="391"/>
        <end position="547"/>
    </location>
</feature>
<dbReference type="InterPro" id="IPR032466">
    <property type="entry name" value="Metal_Hydrolase"/>
</dbReference>
<evidence type="ECO:0000313" key="11">
    <source>
        <dbReference type="Proteomes" id="UP000028781"/>
    </source>
</evidence>
<evidence type="ECO:0000259" key="9">
    <source>
        <dbReference type="Pfam" id="PF13382"/>
    </source>
</evidence>
<dbReference type="Gene3D" id="2.30.40.10">
    <property type="entry name" value="Urease, subunit C, domain 1"/>
    <property type="match status" value="1"/>
</dbReference>
<dbReference type="RefSeq" id="WP_173400806.1">
    <property type="nucleotide sequence ID" value="NZ_CP009149.1"/>
</dbReference>
<dbReference type="OrthoDB" id="24954at2157"/>
<dbReference type="Proteomes" id="UP000028781">
    <property type="component" value="Chromosome"/>
</dbReference>
<evidence type="ECO:0000256" key="2">
    <source>
        <dbReference type="ARBA" id="ARBA00006773"/>
    </source>
</evidence>
<dbReference type="GeneID" id="24891186"/>
<evidence type="ECO:0000256" key="3">
    <source>
        <dbReference type="ARBA" id="ARBA00012782"/>
    </source>
</evidence>